<dbReference type="OrthoDB" id="440760at2759"/>
<keyword evidence="7" id="KW-1185">Reference proteome</keyword>
<feature type="compositionally biased region" description="Low complexity" evidence="4">
    <location>
        <begin position="1"/>
        <end position="14"/>
    </location>
</feature>
<accession>A0A316UBT6</accession>
<dbReference type="GeneID" id="37012364"/>
<dbReference type="InterPro" id="IPR019495">
    <property type="entry name" value="EXOSC1_C"/>
</dbReference>
<feature type="region of interest" description="Disordered" evidence="4">
    <location>
        <begin position="284"/>
        <end position="306"/>
    </location>
</feature>
<feature type="region of interest" description="Disordered" evidence="4">
    <location>
        <begin position="1"/>
        <end position="36"/>
    </location>
</feature>
<dbReference type="GO" id="GO:0003723">
    <property type="term" value="F:RNA binding"/>
    <property type="evidence" value="ECO:0007669"/>
    <property type="project" value="InterPro"/>
</dbReference>
<protein>
    <recommendedName>
        <fullName evidence="5">Exosome complex component CSL4 C-terminal domain-containing protein</fullName>
    </recommendedName>
</protein>
<sequence length="306" mass="31261">MASTSSSSSAASTSYVLPGQPLPPPPSSTAATTSSTGVYSRGEYLLSSLLGQPSYLKPASAKSSKSYTRQGSGTVTNGAAALQARVDTPLAPHLRLPEPDSVVLGRVTRITSRQATCSILLVLPSTSSNSSSTPAPTSAAQAGSTTRLSQTLASGRANHAAGEDPAGLDFSGVIRSQDVRLTETDKVKMGECFRVGDLVRARVISLGDSRSYYLSTASNELGVLFATVSTPADVLPSSSNSALLPSRLSNPVSASGESQQTGTAATAAGAGVVGVEGALRPLNWQEMVHPATGTREKRKVAKPDGV</sequence>
<evidence type="ECO:0000259" key="5">
    <source>
        <dbReference type="Pfam" id="PF10447"/>
    </source>
</evidence>
<dbReference type="PANTHER" id="PTHR12686">
    <property type="entry name" value="3'-5' EXORIBONUCLEASE CSL4-RELATED"/>
    <property type="match status" value="1"/>
</dbReference>
<dbReference type="PANTHER" id="PTHR12686:SF8">
    <property type="entry name" value="EXOSOME COMPLEX COMPONENT CSL4"/>
    <property type="match status" value="1"/>
</dbReference>
<dbReference type="EMBL" id="KZ819323">
    <property type="protein sequence ID" value="PWN22592.1"/>
    <property type="molecule type" value="Genomic_DNA"/>
</dbReference>
<dbReference type="SUPFAM" id="SSF50249">
    <property type="entry name" value="Nucleic acid-binding proteins"/>
    <property type="match status" value="1"/>
</dbReference>
<keyword evidence="3" id="KW-0271">Exosome</keyword>
<dbReference type="GO" id="GO:0005737">
    <property type="term" value="C:cytoplasm"/>
    <property type="evidence" value="ECO:0007669"/>
    <property type="project" value="TreeGrafter"/>
</dbReference>
<dbReference type="RefSeq" id="XP_025349752.1">
    <property type="nucleotide sequence ID" value="XM_025490630.1"/>
</dbReference>
<dbReference type="InterPro" id="IPR012340">
    <property type="entry name" value="NA-bd_OB-fold"/>
</dbReference>
<feature type="domain" description="Exosome complex component CSL4 C-terminal" evidence="5">
    <location>
        <begin position="96"/>
        <end position="206"/>
    </location>
</feature>
<gene>
    <name evidence="6" type="ORF">BCV69DRAFT_257534</name>
</gene>
<feature type="compositionally biased region" description="Low complexity" evidence="4">
    <location>
        <begin position="236"/>
        <end position="251"/>
    </location>
</feature>
<dbReference type="InterPro" id="IPR039771">
    <property type="entry name" value="Csl4"/>
</dbReference>
<evidence type="ECO:0000256" key="4">
    <source>
        <dbReference type="SAM" id="MobiDB-lite"/>
    </source>
</evidence>
<dbReference type="AlphaFoldDB" id="A0A316UBT6"/>
<dbReference type="STRING" id="1684307.A0A316UBT6"/>
<feature type="region of interest" description="Disordered" evidence="4">
    <location>
        <begin position="236"/>
        <end position="267"/>
    </location>
</feature>
<organism evidence="6 7">
    <name type="scientific">Pseudomicrostroma glucosiphilum</name>
    <dbReference type="NCBI Taxonomy" id="1684307"/>
    <lineage>
        <taxon>Eukaryota</taxon>
        <taxon>Fungi</taxon>
        <taxon>Dikarya</taxon>
        <taxon>Basidiomycota</taxon>
        <taxon>Ustilaginomycotina</taxon>
        <taxon>Exobasidiomycetes</taxon>
        <taxon>Microstromatales</taxon>
        <taxon>Microstromatales incertae sedis</taxon>
        <taxon>Pseudomicrostroma</taxon>
    </lineage>
</organism>
<dbReference type="GO" id="GO:0000176">
    <property type="term" value="C:nuclear exosome (RNase complex)"/>
    <property type="evidence" value="ECO:0007669"/>
    <property type="project" value="TreeGrafter"/>
</dbReference>
<evidence type="ECO:0000313" key="7">
    <source>
        <dbReference type="Proteomes" id="UP000245942"/>
    </source>
</evidence>
<dbReference type="GO" id="GO:0006396">
    <property type="term" value="P:RNA processing"/>
    <property type="evidence" value="ECO:0007669"/>
    <property type="project" value="InterPro"/>
</dbReference>
<feature type="region of interest" description="Disordered" evidence="4">
    <location>
        <begin position="126"/>
        <end position="165"/>
    </location>
</feature>
<dbReference type="Pfam" id="PF10447">
    <property type="entry name" value="EXOSC1"/>
    <property type="match status" value="1"/>
</dbReference>
<comment type="subcellular location">
    <subcellularLocation>
        <location evidence="1">Nucleus</location>
        <location evidence="1">Nucleolus</location>
    </subcellularLocation>
</comment>
<evidence type="ECO:0000256" key="1">
    <source>
        <dbReference type="ARBA" id="ARBA00004604"/>
    </source>
</evidence>
<proteinExistence type="predicted"/>
<keyword evidence="2" id="KW-0963">Cytoplasm</keyword>
<evidence type="ECO:0000256" key="2">
    <source>
        <dbReference type="ARBA" id="ARBA00022490"/>
    </source>
</evidence>
<evidence type="ECO:0000256" key="3">
    <source>
        <dbReference type="ARBA" id="ARBA00022835"/>
    </source>
</evidence>
<dbReference type="GO" id="GO:0005730">
    <property type="term" value="C:nucleolus"/>
    <property type="evidence" value="ECO:0007669"/>
    <property type="project" value="UniProtKB-SubCell"/>
</dbReference>
<evidence type="ECO:0000313" key="6">
    <source>
        <dbReference type="EMBL" id="PWN22592.1"/>
    </source>
</evidence>
<name>A0A316UBT6_9BASI</name>
<reference evidence="6 7" key="1">
    <citation type="journal article" date="2018" name="Mol. Biol. Evol.">
        <title>Broad Genomic Sampling Reveals a Smut Pathogenic Ancestry of the Fungal Clade Ustilaginomycotina.</title>
        <authorList>
            <person name="Kijpornyongpan T."/>
            <person name="Mondo S.J."/>
            <person name="Barry K."/>
            <person name="Sandor L."/>
            <person name="Lee J."/>
            <person name="Lipzen A."/>
            <person name="Pangilinan J."/>
            <person name="LaButti K."/>
            <person name="Hainaut M."/>
            <person name="Henrissat B."/>
            <person name="Grigoriev I.V."/>
            <person name="Spatafora J.W."/>
            <person name="Aime M.C."/>
        </authorList>
    </citation>
    <scope>NUCLEOTIDE SEQUENCE [LARGE SCALE GENOMIC DNA]</scope>
    <source>
        <strain evidence="6 7">MCA 4718</strain>
    </source>
</reference>
<feature type="compositionally biased region" description="Low complexity" evidence="4">
    <location>
        <begin position="126"/>
        <end position="146"/>
    </location>
</feature>
<dbReference type="Proteomes" id="UP000245942">
    <property type="component" value="Unassembled WGS sequence"/>
</dbReference>
<dbReference type="Gene3D" id="2.40.50.140">
    <property type="entry name" value="Nucleic acid-binding proteins"/>
    <property type="match status" value="1"/>
</dbReference>